<dbReference type="AlphaFoldDB" id="A0A6P8B4S2"/>
<reference evidence="2" key="3">
    <citation type="submission" date="2025-08" db="UniProtKB">
        <authorList>
            <consortium name="RefSeq"/>
        </authorList>
    </citation>
    <scope>IDENTIFICATION</scope>
    <source>
        <strain evidence="2">NI907</strain>
    </source>
</reference>
<proteinExistence type="predicted"/>
<dbReference type="RefSeq" id="XP_030982226.1">
    <property type="nucleotide sequence ID" value="XM_031126488.1"/>
</dbReference>
<dbReference type="GeneID" id="41961397"/>
<accession>A0A6P8B4S2</accession>
<sequence length="59" mass="6345">MAFTIMSDTLITGLIAAQTCDKARLPSKQLSSDNSGKKFIKTGMGLRISSPSSDFYAWG</sequence>
<keyword evidence="1" id="KW-1185">Reference proteome</keyword>
<reference evidence="1 2" key="1">
    <citation type="journal article" date="2019" name="Mol. Biol. Evol.">
        <title>Blast fungal genomes show frequent chromosomal changes, gene gains and losses, and effector gene turnover.</title>
        <authorList>
            <person name="Gomez Luciano L.B."/>
            <person name="Jason Tsai I."/>
            <person name="Chuma I."/>
            <person name="Tosa Y."/>
            <person name="Chen Y.H."/>
            <person name="Li J.Y."/>
            <person name="Li M.Y."/>
            <person name="Jade Lu M.Y."/>
            <person name="Nakayashiki H."/>
            <person name="Li W.H."/>
        </authorList>
    </citation>
    <scope>NUCLEOTIDE SEQUENCE [LARGE SCALE GENOMIC DNA]</scope>
    <source>
        <strain evidence="1 2">NI907</strain>
    </source>
</reference>
<evidence type="ECO:0000313" key="2">
    <source>
        <dbReference type="RefSeq" id="XP_030982226.1"/>
    </source>
</evidence>
<reference evidence="2" key="2">
    <citation type="submission" date="2019-10" db="EMBL/GenBank/DDBJ databases">
        <authorList>
            <consortium name="NCBI Genome Project"/>
        </authorList>
    </citation>
    <scope>NUCLEOTIDE SEQUENCE</scope>
    <source>
        <strain evidence="2">NI907</strain>
    </source>
</reference>
<evidence type="ECO:0000313" key="1">
    <source>
        <dbReference type="Proteomes" id="UP000515153"/>
    </source>
</evidence>
<gene>
    <name evidence="2" type="ORF">PgNI_06464</name>
</gene>
<organism evidence="1 2">
    <name type="scientific">Pyricularia grisea</name>
    <name type="common">Crabgrass-specific blast fungus</name>
    <name type="synonym">Magnaporthe grisea</name>
    <dbReference type="NCBI Taxonomy" id="148305"/>
    <lineage>
        <taxon>Eukaryota</taxon>
        <taxon>Fungi</taxon>
        <taxon>Dikarya</taxon>
        <taxon>Ascomycota</taxon>
        <taxon>Pezizomycotina</taxon>
        <taxon>Sordariomycetes</taxon>
        <taxon>Sordariomycetidae</taxon>
        <taxon>Magnaporthales</taxon>
        <taxon>Pyriculariaceae</taxon>
        <taxon>Pyricularia</taxon>
    </lineage>
</organism>
<dbReference type="KEGG" id="pgri:PgNI_06464"/>
<protein>
    <submittedName>
        <fullName evidence="2">Uncharacterized protein</fullName>
    </submittedName>
</protein>
<name>A0A6P8B4S2_PYRGI</name>
<dbReference type="Proteomes" id="UP000515153">
    <property type="component" value="Chromosome I"/>
</dbReference>